<evidence type="ECO:0000313" key="1">
    <source>
        <dbReference type="EMBL" id="KAH9516152.1"/>
    </source>
</evidence>
<keyword evidence="2" id="KW-1185">Reference proteome</keyword>
<name>A0A922I007_DERFA</name>
<evidence type="ECO:0000313" key="2">
    <source>
        <dbReference type="Proteomes" id="UP000790347"/>
    </source>
</evidence>
<protein>
    <submittedName>
        <fullName evidence="1">Uncharacterized protein</fullName>
    </submittedName>
</protein>
<gene>
    <name evidence="1" type="ORF">DERF_006912</name>
</gene>
<dbReference type="Proteomes" id="UP000790347">
    <property type="component" value="Unassembled WGS sequence"/>
</dbReference>
<sequence>MHERNLNQLNIHDDNKDRQLSYLFNAQVCVDARTRIFKGTYATIVDQQVSHHPPLGYNERQHNQHSIDHSITNAAQSLSNRSLFERRPDVIYHRNMRQLLKGFEDTIFDYVLCHW</sequence>
<comment type="caution">
    <text evidence="1">The sequence shown here is derived from an EMBL/GenBank/DDBJ whole genome shotgun (WGS) entry which is preliminary data.</text>
</comment>
<proteinExistence type="predicted"/>
<accession>A0A922I007</accession>
<dbReference type="AlphaFoldDB" id="A0A922I007"/>
<reference evidence="1" key="2">
    <citation type="journal article" date="2022" name="Res Sq">
        <title>Comparative Genomics Reveals Insights into the Divergent Evolution of Astigmatic Mites and Household Pest Adaptations.</title>
        <authorList>
            <person name="Xiong Q."/>
            <person name="Wan A.T.-Y."/>
            <person name="Liu X.-Y."/>
            <person name="Fung C.S.-H."/>
            <person name="Xiao X."/>
            <person name="Malainual N."/>
            <person name="Hou J."/>
            <person name="Wang L."/>
            <person name="Wang M."/>
            <person name="Yang K."/>
            <person name="Cui Y."/>
            <person name="Leung E."/>
            <person name="Nong W."/>
            <person name="Shin S.-K."/>
            <person name="Au S."/>
            <person name="Jeong K.Y."/>
            <person name="Chew F.T."/>
            <person name="Hui J."/>
            <person name="Leung T.F."/>
            <person name="Tungtrongchitr A."/>
            <person name="Zhong N."/>
            <person name="Liu Z."/>
            <person name="Tsui S."/>
        </authorList>
    </citation>
    <scope>NUCLEOTIDE SEQUENCE</scope>
    <source>
        <strain evidence="1">Derf</strain>
        <tissue evidence="1">Whole organism</tissue>
    </source>
</reference>
<organism evidence="1 2">
    <name type="scientific">Dermatophagoides farinae</name>
    <name type="common">American house dust mite</name>
    <dbReference type="NCBI Taxonomy" id="6954"/>
    <lineage>
        <taxon>Eukaryota</taxon>
        <taxon>Metazoa</taxon>
        <taxon>Ecdysozoa</taxon>
        <taxon>Arthropoda</taxon>
        <taxon>Chelicerata</taxon>
        <taxon>Arachnida</taxon>
        <taxon>Acari</taxon>
        <taxon>Acariformes</taxon>
        <taxon>Sarcoptiformes</taxon>
        <taxon>Astigmata</taxon>
        <taxon>Psoroptidia</taxon>
        <taxon>Analgoidea</taxon>
        <taxon>Pyroglyphidae</taxon>
        <taxon>Dermatophagoidinae</taxon>
        <taxon>Dermatophagoides</taxon>
    </lineage>
</organism>
<reference evidence="1" key="1">
    <citation type="submission" date="2013-05" db="EMBL/GenBank/DDBJ databases">
        <authorList>
            <person name="Yim A.K.Y."/>
            <person name="Chan T.F."/>
            <person name="Ji K.M."/>
            <person name="Liu X.Y."/>
            <person name="Zhou J.W."/>
            <person name="Li R.Q."/>
            <person name="Yang K.Y."/>
            <person name="Li J."/>
            <person name="Li M."/>
            <person name="Law P.T.W."/>
            <person name="Wu Y.L."/>
            <person name="Cai Z.L."/>
            <person name="Qin H."/>
            <person name="Bao Y."/>
            <person name="Leung R.K.K."/>
            <person name="Ng P.K.S."/>
            <person name="Zou J."/>
            <person name="Zhong X.J."/>
            <person name="Ran P.X."/>
            <person name="Zhong N.S."/>
            <person name="Liu Z.G."/>
            <person name="Tsui S.K.W."/>
        </authorList>
    </citation>
    <scope>NUCLEOTIDE SEQUENCE</scope>
    <source>
        <strain evidence="1">Derf</strain>
        <tissue evidence="1">Whole organism</tissue>
    </source>
</reference>
<dbReference type="EMBL" id="ASGP02000003">
    <property type="protein sequence ID" value="KAH9516152.1"/>
    <property type="molecule type" value="Genomic_DNA"/>
</dbReference>